<dbReference type="InterPro" id="IPR012839">
    <property type="entry name" value="Organic_radical_activase"/>
</dbReference>
<dbReference type="Gene3D" id="3.80.30.10">
    <property type="entry name" value="pyruvate-formate lyase- activating enzyme"/>
    <property type="match status" value="1"/>
</dbReference>
<protein>
    <submittedName>
        <fullName evidence="12">Pyruvate formate lyase activating enzyme</fullName>
    </submittedName>
</protein>
<evidence type="ECO:0000256" key="8">
    <source>
        <dbReference type="ARBA" id="ARBA00023014"/>
    </source>
</evidence>
<feature type="domain" description="4Fe-4S ferredoxin-type" evidence="10">
    <location>
        <begin position="75"/>
        <end position="104"/>
    </location>
</feature>
<evidence type="ECO:0000256" key="1">
    <source>
        <dbReference type="ARBA" id="ARBA00001966"/>
    </source>
</evidence>
<evidence type="ECO:0000256" key="2">
    <source>
        <dbReference type="ARBA" id="ARBA00009777"/>
    </source>
</evidence>
<keyword evidence="3" id="KW-0004">4Fe-4S</keyword>
<dbReference type="PROSITE" id="PS51379">
    <property type="entry name" value="4FE4S_FER_2"/>
    <property type="match status" value="2"/>
</dbReference>
<dbReference type="RefSeq" id="WP_073021451.1">
    <property type="nucleotide sequence ID" value="NZ_FQXU01000011.1"/>
</dbReference>
<evidence type="ECO:0000313" key="12">
    <source>
        <dbReference type="EMBL" id="SHI28027.1"/>
    </source>
</evidence>
<dbReference type="SFLD" id="SFLDS00029">
    <property type="entry name" value="Radical_SAM"/>
    <property type="match status" value="1"/>
</dbReference>
<organism evidence="12 13">
    <name type="scientific">Clostridium intestinale DSM 6191</name>
    <dbReference type="NCBI Taxonomy" id="1121320"/>
    <lineage>
        <taxon>Bacteria</taxon>
        <taxon>Bacillati</taxon>
        <taxon>Bacillota</taxon>
        <taxon>Clostridia</taxon>
        <taxon>Eubacteriales</taxon>
        <taxon>Clostridiaceae</taxon>
        <taxon>Clostridium</taxon>
    </lineage>
</organism>
<evidence type="ECO:0000256" key="4">
    <source>
        <dbReference type="ARBA" id="ARBA00022691"/>
    </source>
</evidence>
<evidence type="ECO:0000256" key="5">
    <source>
        <dbReference type="ARBA" id="ARBA00022723"/>
    </source>
</evidence>
<evidence type="ECO:0000256" key="6">
    <source>
        <dbReference type="ARBA" id="ARBA00023002"/>
    </source>
</evidence>
<gene>
    <name evidence="12" type="ORF">SAMN02745941_03432</name>
</gene>
<keyword evidence="12" id="KW-0670">Pyruvate</keyword>
<dbReference type="NCBIfam" id="TIGR02494">
    <property type="entry name" value="PFLE_PFLC"/>
    <property type="match status" value="1"/>
</dbReference>
<dbReference type="SFLD" id="SFLDG01066">
    <property type="entry name" value="organic_radical-activating_enz"/>
    <property type="match status" value="1"/>
</dbReference>
<accession>A0A1M5ZUS3</accession>
<dbReference type="PIRSF" id="PIRSF000371">
    <property type="entry name" value="PFL_act_enz"/>
    <property type="match status" value="1"/>
</dbReference>
<keyword evidence="7" id="KW-0408">Iron</keyword>
<dbReference type="SUPFAM" id="SSF102114">
    <property type="entry name" value="Radical SAM enzymes"/>
    <property type="match status" value="1"/>
</dbReference>
<keyword evidence="5" id="KW-0479">Metal-binding</keyword>
<dbReference type="CDD" id="cd01335">
    <property type="entry name" value="Radical_SAM"/>
    <property type="match status" value="1"/>
</dbReference>
<evidence type="ECO:0000256" key="3">
    <source>
        <dbReference type="ARBA" id="ARBA00022485"/>
    </source>
</evidence>
<dbReference type="InterPro" id="IPR040074">
    <property type="entry name" value="BssD/PflA/YjjW"/>
</dbReference>
<dbReference type="Gene3D" id="3.20.20.70">
    <property type="entry name" value="Aldolase class I"/>
    <property type="match status" value="1"/>
</dbReference>
<dbReference type="PROSITE" id="PS51918">
    <property type="entry name" value="RADICAL_SAM"/>
    <property type="match status" value="1"/>
</dbReference>
<dbReference type="Proteomes" id="UP000184241">
    <property type="component" value="Unassembled WGS sequence"/>
</dbReference>
<dbReference type="InterPro" id="IPR007197">
    <property type="entry name" value="rSAM"/>
</dbReference>
<dbReference type="InterPro" id="IPR001989">
    <property type="entry name" value="Radical_activat_CS"/>
</dbReference>
<dbReference type="GO" id="GO:0016491">
    <property type="term" value="F:oxidoreductase activity"/>
    <property type="evidence" value="ECO:0007669"/>
    <property type="project" value="UniProtKB-KW"/>
</dbReference>
<sequence>MRSTLVCEIEHYAIHDGPGIRTVVFLKGCPLRCLWCSNPETQRKENELYYNKSSCINCGACIKACKENALNISSEGMVINRNKCTGCDLCVKFCPTSSLKLVAKTMTVDDVFNEVMKDFLFYNQSGGGVTVSGGEALMNVDFVLDLFKLLKENYVHTTLETTGFGDTDKLKNLSLYTDLFLFDLKHVDKYTHKTLTGVDNSLILKNLQLLKDLNKEVIIRIPLITNLNDSIENIQNSINIAKENNIKEIHLLPYHTLGLDKYRRLQKNYNLDHIDKPIPEYLNKLKTLIEESKIKCIIGG</sequence>
<evidence type="ECO:0000313" key="13">
    <source>
        <dbReference type="Proteomes" id="UP000184241"/>
    </source>
</evidence>
<dbReference type="PANTHER" id="PTHR30352:SF4">
    <property type="entry name" value="PYRUVATE FORMATE-LYASE 2-ACTIVATING ENZYME"/>
    <property type="match status" value="1"/>
</dbReference>
<dbReference type="EMBL" id="FQXU01000011">
    <property type="protein sequence ID" value="SHI28027.1"/>
    <property type="molecule type" value="Genomic_DNA"/>
</dbReference>
<keyword evidence="4" id="KW-0949">S-adenosyl-L-methionine</keyword>
<dbReference type="SUPFAM" id="SSF54862">
    <property type="entry name" value="4Fe-4S ferredoxins"/>
    <property type="match status" value="1"/>
</dbReference>
<dbReference type="PROSITE" id="PS00198">
    <property type="entry name" value="4FE4S_FER_1"/>
    <property type="match status" value="1"/>
</dbReference>
<dbReference type="GO" id="GO:0051539">
    <property type="term" value="F:4 iron, 4 sulfur cluster binding"/>
    <property type="evidence" value="ECO:0007669"/>
    <property type="project" value="UniProtKB-KW"/>
</dbReference>
<feature type="domain" description="Radical SAM core" evidence="11">
    <location>
        <begin position="15"/>
        <end position="295"/>
    </location>
</feature>
<evidence type="ECO:0000256" key="7">
    <source>
        <dbReference type="ARBA" id="ARBA00023004"/>
    </source>
</evidence>
<proteinExistence type="inferred from homology"/>
<dbReference type="SFLD" id="SFLDG01118">
    <property type="entry name" value="activating_enzymes__group_2"/>
    <property type="match status" value="1"/>
</dbReference>
<comment type="similarity">
    <text evidence="2">Belongs to the organic radical-activating enzymes family.</text>
</comment>
<comment type="cofactor">
    <cofactor evidence="1">
        <name>[4Fe-4S] cluster</name>
        <dbReference type="ChEBI" id="CHEBI:49883"/>
    </cofactor>
</comment>
<dbReference type="Pfam" id="PF00037">
    <property type="entry name" value="Fer4"/>
    <property type="match status" value="1"/>
</dbReference>
<reference evidence="12 13" key="1">
    <citation type="submission" date="2016-11" db="EMBL/GenBank/DDBJ databases">
        <authorList>
            <person name="Jaros S."/>
            <person name="Januszkiewicz K."/>
            <person name="Wedrychowicz H."/>
        </authorList>
    </citation>
    <scope>NUCLEOTIDE SEQUENCE [LARGE SCALE GENOMIC DNA]</scope>
    <source>
        <strain evidence="12 13">DSM 6191</strain>
    </source>
</reference>
<evidence type="ECO:0000256" key="9">
    <source>
        <dbReference type="ARBA" id="ARBA00047365"/>
    </source>
</evidence>
<dbReference type="InterPro" id="IPR017896">
    <property type="entry name" value="4Fe4S_Fe-S-bd"/>
</dbReference>
<dbReference type="Pfam" id="PF04055">
    <property type="entry name" value="Radical_SAM"/>
    <property type="match status" value="1"/>
</dbReference>
<evidence type="ECO:0000259" key="11">
    <source>
        <dbReference type="PROSITE" id="PS51918"/>
    </source>
</evidence>
<dbReference type="InterPro" id="IPR058240">
    <property type="entry name" value="rSAM_sf"/>
</dbReference>
<dbReference type="Gene3D" id="3.30.70.20">
    <property type="match status" value="1"/>
</dbReference>
<keyword evidence="6" id="KW-0560">Oxidoreductase</keyword>
<dbReference type="PANTHER" id="PTHR30352">
    <property type="entry name" value="PYRUVATE FORMATE-LYASE-ACTIVATING ENZYME"/>
    <property type="match status" value="1"/>
</dbReference>
<comment type="catalytic activity">
    <reaction evidence="9">
        <text>glycyl-[protein] + reduced [flavodoxin] + S-adenosyl-L-methionine = glycin-2-yl radical-[protein] + semiquinone [flavodoxin] + 5'-deoxyadenosine + L-methionine + H(+)</text>
        <dbReference type="Rhea" id="RHEA:61976"/>
        <dbReference type="Rhea" id="RHEA-COMP:10622"/>
        <dbReference type="Rhea" id="RHEA-COMP:14480"/>
        <dbReference type="Rhea" id="RHEA-COMP:15993"/>
        <dbReference type="Rhea" id="RHEA-COMP:15994"/>
        <dbReference type="ChEBI" id="CHEBI:15378"/>
        <dbReference type="ChEBI" id="CHEBI:17319"/>
        <dbReference type="ChEBI" id="CHEBI:29947"/>
        <dbReference type="ChEBI" id="CHEBI:32722"/>
        <dbReference type="ChEBI" id="CHEBI:57618"/>
        <dbReference type="ChEBI" id="CHEBI:57844"/>
        <dbReference type="ChEBI" id="CHEBI:59789"/>
        <dbReference type="ChEBI" id="CHEBI:140311"/>
    </reaction>
</comment>
<dbReference type="GO" id="GO:0016829">
    <property type="term" value="F:lyase activity"/>
    <property type="evidence" value="ECO:0007669"/>
    <property type="project" value="UniProtKB-KW"/>
</dbReference>
<dbReference type="PROSITE" id="PS01087">
    <property type="entry name" value="RADICAL_ACTIVATING"/>
    <property type="match status" value="1"/>
</dbReference>
<keyword evidence="8" id="KW-0411">Iron-sulfur</keyword>
<evidence type="ECO:0000259" key="10">
    <source>
        <dbReference type="PROSITE" id="PS51379"/>
    </source>
</evidence>
<dbReference type="InterPro" id="IPR017900">
    <property type="entry name" value="4Fe4S_Fe_S_CS"/>
</dbReference>
<dbReference type="InterPro" id="IPR034457">
    <property type="entry name" value="Organic_radical-activating"/>
</dbReference>
<dbReference type="AlphaFoldDB" id="A0A1M5ZUS3"/>
<dbReference type="GO" id="GO:0046872">
    <property type="term" value="F:metal ion binding"/>
    <property type="evidence" value="ECO:0007669"/>
    <property type="project" value="UniProtKB-KW"/>
</dbReference>
<keyword evidence="12" id="KW-0456">Lyase</keyword>
<name>A0A1M5ZUS3_9CLOT</name>
<feature type="domain" description="4Fe-4S ferredoxin-type" evidence="10">
    <location>
        <begin position="46"/>
        <end position="74"/>
    </location>
</feature>
<dbReference type="InterPro" id="IPR013785">
    <property type="entry name" value="Aldolase_TIM"/>
</dbReference>